<protein>
    <submittedName>
        <fullName evidence="2">Glyoxalase</fullName>
    </submittedName>
</protein>
<evidence type="ECO:0000313" key="2">
    <source>
        <dbReference type="EMBL" id="QER66657.1"/>
    </source>
</evidence>
<keyword evidence="3" id="KW-1185">Reference proteome</keyword>
<dbReference type="OrthoDB" id="9803079at2"/>
<dbReference type="KEGG" id="lnn:F0161_01430"/>
<dbReference type="SUPFAM" id="SSF54593">
    <property type="entry name" value="Glyoxalase/Bleomycin resistance protein/Dihydroxybiphenyl dioxygenase"/>
    <property type="match status" value="1"/>
</dbReference>
<accession>A0A5P1X386</accession>
<dbReference type="Gene3D" id="3.10.180.10">
    <property type="entry name" value="2,3-Dihydroxybiphenyl 1,2-Dioxygenase, domain 1"/>
    <property type="match status" value="1"/>
</dbReference>
<dbReference type="RefSeq" id="WP_137601632.1">
    <property type="nucleotide sequence ID" value="NZ_BJEB01000013.1"/>
</dbReference>
<dbReference type="Pfam" id="PF00903">
    <property type="entry name" value="Glyoxalase"/>
    <property type="match status" value="1"/>
</dbReference>
<dbReference type="Proteomes" id="UP000325295">
    <property type="component" value="Chromosome"/>
</dbReference>
<dbReference type="InterPro" id="IPR029068">
    <property type="entry name" value="Glyas_Bleomycin-R_OHBP_Dase"/>
</dbReference>
<dbReference type="InterPro" id="IPR004360">
    <property type="entry name" value="Glyas_Fos-R_dOase_dom"/>
</dbReference>
<gene>
    <name evidence="2" type="ORF">F0161_01430</name>
</gene>
<organism evidence="2 3">
    <name type="scientific">Paucilactobacillus nenjiangensis</name>
    <dbReference type="NCBI Taxonomy" id="1296540"/>
    <lineage>
        <taxon>Bacteria</taxon>
        <taxon>Bacillati</taxon>
        <taxon>Bacillota</taxon>
        <taxon>Bacilli</taxon>
        <taxon>Lactobacillales</taxon>
        <taxon>Lactobacillaceae</taxon>
        <taxon>Paucilactobacillus</taxon>
    </lineage>
</organism>
<sequence>MIDKMRVMIYVDDINLNRDFWQTNFNAEITDVLDLPGGYTGITLSLNRDIELGIFPRDFVKEYSPEVADNVPSLMLFTDNFKQIRSRLDNPGEIMVQAGLISCNFADPDGNYFVLAKKQAK</sequence>
<evidence type="ECO:0000313" key="3">
    <source>
        <dbReference type="Proteomes" id="UP000325295"/>
    </source>
</evidence>
<name>A0A5P1X386_9LACO</name>
<proteinExistence type="predicted"/>
<evidence type="ECO:0000259" key="1">
    <source>
        <dbReference type="Pfam" id="PF00903"/>
    </source>
</evidence>
<reference evidence="2 3" key="1">
    <citation type="submission" date="2019-09" db="EMBL/GenBank/DDBJ databases">
        <title>Complete Genome Sequence of Lactobacillus nenjiangensis SH-Y15, isolated from sauerkraut.</title>
        <authorList>
            <person name="Yang H."/>
        </authorList>
    </citation>
    <scope>NUCLEOTIDE SEQUENCE [LARGE SCALE GENOMIC DNA]</scope>
    <source>
        <strain evidence="2 3">SH-Y15</strain>
    </source>
</reference>
<feature type="domain" description="Glyoxalase/fosfomycin resistance/dioxygenase" evidence="1">
    <location>
        <begin position="7"/>
        <end position="113"/>
    </location>
</feature>
<dbReference type="EMBL" id="CP043939">
    <property type="protein sequence ID" value="QER66657.1"/>
    <property type="molecule type" value="Genomic_DNA"/>
</dbReference>
<dbReference type="AlphaFoldDB" id="A0A5P1X386"/>